<dbReference type="EMBL" id="ACOM01000005">
    <property type="protein sequence ID" value="EEP54567.1"/>
    <property type="molecule type" value="Genomic_DNA"/>
</dbReference>
<dbReference type="HOGENOM" id="CLU_215905_1_0_9"/>
<name>C4IJK7_CLOBU</name>
<gene>
    <name evidence="1" type="ORF">CLP_2597</name>
</gene>
<protein>
    <recommendedName>
        <fullName evidence="3">XkdX family protein</fullName>
    </recommendedName>
</protein>
<sequence length="43" mass="5269">MFERLLFLFKQERLNEQQLEIAVSKTWITEEQKQEIISSKKVE</sequence>
<proteinExistence type="predicted"/>
<comment type="caution">
    <text evidence="1">The sequence shown here is derived from an EMBL/GenBank/DDBJ whole genome shotgun (WGS) entry which is preliminary data.</text>
</comment>
<dbReference type="Proteomes" id="UP000003081">
    <property type="component" value="Unassembled WGS sequence"/>
</dbReference>
<keyword evidence="2" id="KW-1185">Reference proteome</keyword>
<evidence type="ECO:0000313" key="2">
    <source>
        <dbReference type="Proteomes" id="UP000003081"/>
    </source>
</evidence>
<evidence type="ECO:0000313" key="1">
    <source>
        <dbReference type="EMBL" id="EEP54567.1"/>
    </source>
</evidence>
<dbReference type="RefSeq" id="WP_003409774.1">
    <property type="nucleotide sequence ID" value="NZ_ACOM01000005.1"/>
</dbReference>
<dbReference type="AlphaFoldDB" id="C4IJK7"/>
<dbReference type="eggNOG" id="ENOG5030G5I">
    <property type="taxonomic scope" value="Bacteria"/>
</dbReference>
<organism evidence="1 2">
    <name type="scientific">Clostridium butyricum E4 str. BoNT E BL5262</name>
    <dbReference type="NCBI Taxonomy" id="632245"/>
    <lineage>
        <taxon>Bacteria</taxon>
        <taxon>Bacillati</taxon>
        <taxon>Bacillota</taxon>
        <taxon>Clostridia</taxon>
        <taxon>Eubacteriales</taxon>
        <taxon>Clostridiaceae</taxon>
        <taxon>Clostridium</taxon>
    </lineage>
</organism>
<reference evidence="1 2" key="1">
    <citation type="submission" date="2009-08" db="EMBL/GenBank/DDBJ databases">
        <authorList>
            <person name="Shrivastava S."/>
            <person name="Brinkac L.B."/>
            <person name="Brown J.L."/>
            <person name="Bruce D.B."/>
            <person name="Detter C."/>
            <person name="Green L.D."/>
            <person name="Munk C.A."/>
            <person name="Rogers Y.C."/>
            <person name="Tapia R."/>
            <person name="Sims D.R."/>
            <person name="Smith L.A."/>
            <person name="Smith T.J."/>
            <person name="Sutton G."/>
            <person name="Brettin T."/>
        </authorList>
    </citation>
    <scope>NUCLEOTIDE SEQUENCE [LARGE SCALE GENOMIC DNA]</scope>
    <source>
        <strain evidence="2">E4 str. BoNT E BL5262</strain>
    </source>
</reference>
<accession>C4IJK7</accession>
<evidence type="ECO:0008006" key="3">
    <source>
        <dbReference type="Google" id="ProtNLM"/>
    </source>
</evidence>